<reference evidence="1 2" key="1">
    <citation type="journal article" date="2019" name="Nat. Ecol. Evol.">
        <title>Megaphylogeny resolves global patterns of mushroom evolution.</title>
        <authorList>
            <person name="Varga T."/>
            <person name="Krizsan K."/>
            <person name="Foldi C."/>
            <person name="Dima B."/>
            <person name="Sanchez-Garcia M."/>
            <person name="Sanchez-Ramirez S."/>
            <person name="Szollosi G.J."/>
            <person name="Szarkandi J.G."/>
            <person name="Papp V."/>
            <person name="Albert L."/>
            <person name="Andreopoulos W."/>
            <person name="Angelini C."/>
            <person name="Antonin V."/>
            <person name="Barry K.W."/>
            <person name="Bougher N.L."/>
            <person name="Buchanan P."/>
            <person name="Buyck B."/>
            <person name="Bense V."/>
            <person name="Catcheside P."/>
            <person name="Chovatia M."/>
            <person name="Cooper J."/>
            <person name="Damon W."/>
            <person name="Desjardin D."/>
            <person name="Finy P."/>
            <person name="Geml J."/>
            <person name="Haridas S."/>
            <person name="Hughes K."/>
            <person name="Justo A."/>
            <person name="Karasinski D."/>
            <person name="Kautmanova I."/>
            <person name="Kiss B."/>
            <person name="Kocsube S."/>
            <person name="Kotiranta H."/>
            <person name="LaButti K.M."/>
            <person name="Lechner B.E."/>
            <person name="Liimatainen K."/>
            <person name="Lipzen A."/>
            <person name="Lukacs Z."/>
            <person name="Mihaltcheva S."/>
            <person name="Morgado L.N."/>
            <person name="Niskanen T."/>
            <person name="Noordeloos M.E."/>
            <person name="Ohm R.A."/>
            <person name="Ortiz-Santana B."/>
            <person name="Ovrebo C."/>
            <person name="Racz N."/>
            <person name="Riley R."/>
            <person name="Savchenko A."/>
            <person name="Shiryaev A."/>
            <person name="Soop K."/>
            <person name="Spirin V."/>
            <person name="Szebenyi C."/>
            <person name="Tomsovsky M."/>
            <person name="Tulloss R.E."/>
            <person name="Uehling J."/>
            <person name="Grigoriev I.V."/>
            <person name="Vagvolgyi C."/>
            <person name="Papp T."/>
            <person name="Martin F.M."/>
            <person name="Miettinen O."/>
            <person name="Hibbett D.S."/>
            <person name="Nagy L.G."/>
        </authorList>
    </citation>
    <scope>NUCLEOTIDE SEQUENCE [LARGE SCALE GENOMIC DNA]</scope>
    <source>
        <strain evidence="1 2">NL-1719</strain>
    </source>
</reference>
<accession>A0ACD2ZXQ8</accession>
<gene>
    <name evidence="1" type="ORF">BDN72DRAFT_907085</name>
</gene>
<sequence>MGCYGKPCRTDVGRETLKSRQDGEKEERAQQRVAAGLEPMNRNTDEPPPPVVSGKFYEHIGDVDGKEWVMDCGCSFEMACWAFFLHKHFWGVHVQSGEWELMPHLPVYPREFMIQNMSNFAMIEISQIMNWRGTGFWDRDFHIRMRKTQITRFEHLVQQLEKAKRFDEEKLPGWPNVRGRINGCATLDLH</sequence>
<name>A0ACD2ZXQ8_9AGAR</name>
<protein>
    <submittedName>
        <fullName evidence="1">Uncharacterized protein</fullName>
    </submittedName>
</protein>
<dbReference type="Proteomes" id="UP000308600">
    <property type="component" value="Unassembled WGS sequence"/>
</dbReference>
<organism evidence="1 2">
    <name type="scientific">Pluteus cervinus</name>
    <dbReference type="NCBI Taxonomy" id="181527"/>
    <lineage>
        <taxon>Eukaryota</taxon>
        <taxon>Fungi</taxon>
        <taxon>Dikarya</taxon>
        <taxon>Basidiomycota</taxon>
        <taxon>Agaricomycotina</taxon>
        <taxon>Agaricomycetes</taxon>
        <taxon>Agaricomycetidae</taxon>
        <taxon>Agaricales</taxon>
        <taxon>Pluteineae</taxon>
        <taxon>Pluteaceae</taxon>
        <taxon>Pluteus</taxon>
    </lineage>
</organism>
<evidence type="ECO:0000313" key="2">
    <source>
        <dbReference type="Proteomes" id="UP000308600"/>
    </source>
</evidence>
<dbReference type="EMBL" id="ML209648">
    <property type="protein sequence ID" value="TFK58093.1"/>
    <property type="molecule type" value="Genomic_DNA"/>
</dbReference>
<keyword evidence="2" id="KW-1185">Reference proteome</keyword>
<proteinExistence type="predicted"/>
<evidence type="ECO:0000313" key="1">
    <source>
        <dbReference type="EMBL" id="TFK58093.1"/>
    </source>
</evidence>